<dbReference type="Proteomes" id="UP000319817">
    <property type="component" value="Chromosome"/>
</dbReference>
<keyword evidence="2" id="KW-0378">Hydrolase</keyword>
<dbReference type="Gene3D" id="3.20.20.140">
    <property type="entry name" value="Metal-dependent hydrolases"/>
    <property type="match status" value="1"/>
</dbReference>
<evidence type="ECO:0000259" key="1">
    <source>
        <dbReference type="Pfam" id="PF04909"/>
    </source>
</evidence>
<dbReference type="EMBL" id="CP036526">
    <property type="protein sequence ID" value="QDT11185.1"/>
    <property type="molecule type" value="Genomic_DNA"/>
</dbReference>
<dbReference type="InterPro" id="IPR006680">
    <property type="entry name" value="Amidohydro-rel"/>
</dbReference>
<dbReference type="InterPro" id="IPR032466">
    <property type="entry name" value="Metal_Hydrolase"/>
</dbReference>
<name>A0A517NVN7_9BACT</name>
<dbReference type="PANTHER" id="PTHR35563:SF2">
    <property type="entry name" value="BARREL METAL-DEPENDENT HYDROLASE, PUTATIVE (AFU_ORTHOLOGUE AFUA_1G16240)-RELATED"/>
    <property type="match status" value="1"/>
</dbReference>
<dbReference type="OrthoDB" id="9787654at2"/>
<dbReference type="EC" id="3.1.1.92" evidence="2"/>
<dbReference type="PANTHER" id="PTHR35563">
    <property type="entry name" value="BARREL METAL-DEPENDENT HYDROLASE, PUTATIVE (AFU_ORTHOLOGUE AFUA_1G16240)-RELATED"/>
    <property type="match status" value="1"/>
</dbReference>
<reference evidence="2 3" key="1">
    <citation type="submission" date="2019-02" db="EMBL/GenBank/DDBJ databases">
        <title>Deep-cultivation of Planctomycetes and their phenomic and genomic characterization uncovers novel biology.</title>
        <authorList>
            <person name="Wiegand S."/>
            <person name="Jogler M."/>
            <person name="Boedeker C."/>
            <person name="Pinto D."/>
            <person name="Vollmers J."/>
            <person name="Rivas-Marin E."/>
            <person name="Kohn T."/>
            <person name="Peeters S.H."/>
            <person name="Heuer A."/>
            <person name="Rast P."/>
            <person name="Oberbeckmann S."/>
            <person name="Bunk B."/>
            <person name="Jeske O."/>
            <person name="Meyerdierks A."/>
            <person name="Storesund J.E."/>
            <person name="Kallscheuer N."/>
            <person name="Luecker S."/>
            <person name="Lage O.M."/>
            <person name="Pohl T."/>
            <person name="Merkel B.J."/>
            <person name="Hornburger P."/>
            <person name="Mueller R.-W."/>
            <person name="Bruemmer F."/>
            <person name="Labrenz M."/>
            <person name="Spormann A.M."/>
            <person name="Op den Camp H."/>
            <person name="Overmann J."/>
            <person name="Amann R."/>
            <person name="Jetten M.S.M."/>
            <person name="Mascher T."/>
            <person name="Medema M.H."/>
            <person name="Devos D.P."/>
            <person name="Kaster A.-K."/>
            <person name="Ovreas L."/>
            <person name="Rohde M."/>
            <person name="Galperin M.Y."/>
            <person name="Jogler C."/>
        </authorList>
    </citation>
    <scope>NUCLEOTIDE SEQUENCE [LARGE SCALE GENOMIC DNA]</scope>
    <source>
        <strain evidence="2 3">K23_9</strain>
    </source>
</reference>
<evidence type="ECO:0000313" key="2">
    <source>
        <dbReference type="EMBL" id="QDT11185.1"/>
    </source>
</evidence>
<gene>
    <name evidence="2" type="ORF">K239x_31790</name>
</gene>
<keyword evidence="3" id="KW-1185">Reference proteome</keyword>
<dbReference type="RefSeq" id="WP_145419029.1">
    <property type="nucleotide sequence ID" value="NZ_CP036526.1"/>
</dbReference>
<organism evidence="2 3">
    <name type="scientific">Stieleria marina</name>
    <dbReference type="NCBI Taxonomy" id="1930275"/>
    <lineage>
        <taxon>Bacteria</taxon>
        <taxon>Pseudomonadati</taxon>
        <taxon>Planctomycetota</taxon>
        <taxon>Planctomycetia</taxon>
        <taxon>Pirellulales</taxon>
        <taxon>Pirellulaceae</taxon>
        <taxon>Stieleria</taxon>
    </lineage>
</organism>
<dbReference type="InterPro" id="IPR052358">
    <property type="entry name" value="Aro_Compnd_Degr_Hydrolases"/>
</dbReference>
<dbReference type="SUPFAM" id="SSF51556">
    <property type="entry name" value="Metallo-dependent hydrolases"/>
    <property type="match status" value="1"/>
</dbReference>
<dbReference type="GO" id="GO:0102998">
    <property type="term" value="F:4-sulfomuconolactone hydrolase activity"/>
    <property type="evidence" value="ECO:0007669"/>
    <property type="project" value="UniProtKB-EC"/>
</dbReference>
<sequence>MSGSHLSRRQFQLATVAGVLGCCSPVSSAEKHKGFIDAHVHVWTPDIKSYPLDQAFDVGDMQPTSFTPEELFRHTKPSGVDRIVLIQMSFYNFDNRYMLDMMAKFPGVFGGVGIVDHQAADVAKQMKKLASAGVKGFRLHSRGGSAAQWPSDAGMKTVWKTAADENLAVCPLINPEELPHVDSLCKQFPKTKVVIDHFARVGISGQVEAEQLKTLCSLSRHQHTHVKTSAFYALGKKQPPYTDLEPMIKTVVDAYGADRLMWASDCPYQVQGDHTYEASIALIRDHCQFLSAEQKSAILRGTAEKLFF</sequence>
<proteinExistence type="predicted"/>
<accession>A0A517NVN7</accession>
<protein>
    <submittedName>
        <fullName evidence="2">4-sulfomuconolactone hydrolase</fullName>
        <ecNumber evidence="2">3.1.1.92</ecNumber>
    </submittedName>
</protein>
<evidence type="ECO:0000313" key="3">
    <source>
        <dbReference type="Proteomes" id="UP000319817"/>
    </source>
</evidence>
<dbReference type="AlphaFoldDB" id="A0A517NVN7"/>
<feature type="domain" description="Amidohydrolase-related" evidence="1">
    <location>
        <begin position="36"/>
        <end position="307"/>
    </location>
</feature>
<dbReference type="Pfam" id="PF04909">
    <property type="entry name" value="Amidohydro_2"/>
    <property type="match status" value="1"/>
</dbReference>